<name>A0A2I1IPK6_9ACTO</name>
<accession>A0A2I1IPK6</accession>
<dbReference type="Proteomes" id="UP000235122">
    <property type="component" value="Unassembled WGS sequence"/>
</dbReference>
<dbReference type="EMBL" id="PKKO01000001">
    <property type="protein sequence ID" value="PKY73035.1"/>
    <property type="molecule type" value="Genomic_DNA"/>
</dbReference>
<dbReference type="AlphaFoldDB" id="A0A2I1IPK6"/>
<protein>
    <submittedName>
        <fullName evidence="1">Uncharacterized protein</fullName>
    </submittedName>
</protein>
<evidence type="ECO:0000313" key="1">
    <source>
        <dbReference type="EMBL" id="PKY73035.1"/>
    </source>
</evidence>
<proteinExistence type="predicted"/>
<reference evidence="1 2" key="1">
    <citation type="submission" date="2017-12" db="EMBL/GenBank/DDBJ databases">
        <title>Phylogenetic diversity of female urinary microbiome.</title>
        <authorList>
            <person name="Thomas-White K."/>
            <person name="Wolfe A.J."/>
        </authorList>
    </citation>
    <scope>NUCLEOTIDE SEQUENCE [LARGE SCALE GENOMIC DNA]</scope>
    <source>
        <strain evidence="1 2">UMB0402</strain>
    </source>
</reference>
<sequence>MFDNYGTFNVRSDGAAPKSGYTVPVTVTYPKSAGTFLAAAHMGAKAIEELMPRQESLVCSK</sequence>
<organism evidence="1 2">
    <name type="scientific">Winkia neuii</name>
    <dbReference type="NCBI Taxonomy" id="33007"/>
    <lineage>
        <taxon>Bacteria</taxon>
        <taxon>Bacillati</taxon>
        <taxon>Actinomycetota</taxon>
        <taxon>Actinomycetes</taxon>
        <taxon>Actinomycetales</taxon>
        <taxon>Actinomycetaceae</taxon>
        <taxon>Winkia</taxon>
    </lineage>
</organism>
<gene>
    <name evidence="1" type="ORF">CYJ19_00105</name>
</gene>
<evidence type="ECO:0000313" key="2">
    <source>
        <dbReference type="Proteomes" id="UP000235122"/>
    </source>
</evidence>
<comment type="caution">
    <text evidence="1">The sequence shown here is derived from an EMBL/GenBank/DDBJ whole genome shotgun (WGS) entry which is preliminary data.</text>
</comment>
<keyword evidence="2" id="KW-1185">Reference proteome</keyword>